<accession>A0AA43TY32</accession>
<keyword evidence="2" id="KW-0732">Signal</keyword>
<organism evidence="3 4">
    <name type="scientific">Ramalina farinacea</name>
    <dbReference type="NCBI Taxonomy" id="258253"/>
    <lineage>
        <taxon>Eukaryota</taxon>
        <taxon>Fungi</taxon>
        <taxon>Dikarya</taxon>
        <taxon>Ascomycota</taxon>
        <taxon>Pezizomycotina</taxon>
        <taxon>Lecanoromycetes</taxon>
        <taxon>OSLEUM clade</taxon>
        <taxon>Lecanoromycetidae</taxon>
        <taxon>Lecanorales</taxon>
        <taxon>Lecanorineae</taxon>
        <taxon>Ramalinaceae</taxon>
        <taxon>Ramalina</taxon>
    </lineage>
</organism>
<dbReference type="SUPFAM" id="SSF101447">
    <property type="entry name" value="Formin homology 2 domain (FH2 domain)"/>
    <property type="match status" value="1"/>
</dbReference>
<evidence type="ECO:0000256" key="1">
    <source>
        <dbReference type="SAM" id="MobiDB-lite"/>
    </source>
</evidence>
<feature type="compositionally biased region" description="Low complexity" evidence="1">
    <location>
        <begin position="376"/>
        <end position="395"/>
    </location>
</feature>
<feature type="compositionally biased region" description="Basic and acidic residues" evidence="1">
    <location>
        <begin position="361"/>
        <end position="375"/>
    </location>
</feature>
<dbReference type="Proteomes" id="UP001161017">
    <property type="component" value="Unassembled WGS sequence"/>
</dbReference>
<feature type="chain" id="PRO_5041230380" evidence="2">
    <location>
        <begin position="35"/>
        <end position="501"/>
    </location>
</feature>
<evidence type="ECO:0000313" key="4">
    <source>
        <dbReference type="Proteomes" id="UP001161017"/>
    </source>
</evidence>
<comment type="caution">
    <text evidence="3">The sequence shown here is derived from an EMBL/GenBank/DDBJ whole genome shotgun (WGS) entry which is preliminary data.</text>
</comment>
<keyword evidence="4" id="KW-1185">Reference proteome</keyword>
<feature type="signal peptide" evidence="2">
    <location>
        <begin position="1"/>
        <end position="34"/>
    </location>
</feature>
<proteinExistence type="predicted"/>
<dbReference type="EMBL" id="JAPUFD010000008">
    <property type="protein sequence ID" value="MDI1488672.1"/>
    <property type="molecule type" value="Genomic_DNA"/>
</dbReference>
<evidence type="ECO:0000256" key="2">
    <source>
        <dbReference type="SAM" id="SignalP"/>
    </source>
</evidence>
<feature type="region of interest" description="Disordered" evidence="1">
    <location>
        <begin position="34"/>
        <end position="55"/>
    </location>
</feature>
<gene>
    <name evidence="3" type="ORF">OHK93_007948</name>
</gene>
<evidence type="ECO:0000313" key="3">
    <source>
        <dbReference type="EMBL" id="MDI1488672.1"/>
    </source>
</evidence>
<sequence length="501" mass="57152">MISLRSRYVFAPIIFALLTLILLSLRFSLGPISSEPPPPPPPAENVKKFKPAKEPPPPPLPEYFPLAANALSPADIPPVPSWNRPPTPHVPETTRLYIGFTRYWPLLQQVVLSYIAGGWPPEDIYVIENTGTFDANKRGLLTSQNPFYLDYKRLTEVFGVNVITMPSLQTFAQLQNFYLSEAINNDLKYYFWGHMDVALVPHEEKEPYRSLYQIAVDTIRESQEDDFERDPETGKKKMWAIRFFAYDWFALVNAEAYQKVGGWDSMIGYYGTDCDMHSRLKMNELVSPIADAAMVYDVSRSLDDLELLFRRRKKTSGSTENPGAEGTPRLVKDDLDAEIERRLWGEGNSTSRPSPEEDDEHTTSDSHKLSDDHKASSFLPHSSSSSPSSTSPSTPEIRAYLDETEEDTRGGPAYQHLKDTLEALAQEKRDDPYRNSWQLKQRGGQGEPYYYDADGWEKALQMTIEAGVRINEEKWGHRGCDLVGEGQRKEGEQWMLEHDWE</sequence>
<name>A0AA43TY32_9LECA</name>
<feature type="region of interest" description="Disordered" evidence="1">
    <location>
        <begin position="343"/>
        <end position="395"/>
    </location>
</feature>
<feature type="compositionally biased region" description="Pro residues" evidence="1">
    <location>
        <begin position="34"/>
        <end position="43"/>
    </location>
</feature>
<protein>
    <submittedName>
        <fullName evidence="3">Uncharacterized protein</fullName>
    </submittedName>
</protein>
<reference evidence="3" key="1">
    <citation type="journal article" date="2023" name="Genome Biol. Evol.">
        <title>First Whole Genome Sequence and Flow Cytometry Genome Size Data for the Lichen-Forming Fungus Ramalina farinacea (Ascomycota).</title>
        <authorList>
            <person name="Llewellyn T."/>
            <person name="Mian S."/>
            <person name="Hill R."/>
            <person name="Leitch I.J."/>
            <person name="Gaya E."/>
        </authorList>
    </citation>
    <scope>NUCLEOTIDE SEQUENCE</scope>
    <source>
        <strain evidence="3">LIQ254RAFAR</strain>
    </source>
</reference>
<dbReference type="AlphaFoldDB" id="A0AA43TY32"/>